<organism evidence="1">
    <name type="scientific">Rhizophora mucronata</name>
    <name type="common">Asiatic mangrove</name>
    <dbReference type="NCBI Taxonomy" id="61149"/>
    <lineage>
        <taxon>Eukaryota</taxon>
        <taxon>Viridiplantae</taxon>
        <taxon>Streptophyta</taxon>
        <taxon>Embryophyta</taxon>
        <taxon>Tracheophyta</taxon>
        <taxon>Spermatophyta</taxon>
        <taxon>Magnoliopsida</taxon>
        <taxon>eudicotyledons</taxon>
        <taxon>Gunneridae</taxon>
        <taxon>Pentapetalae</taxon>
        <taxon>rosids</taxon>
        <taxon>fabids</taxon>
        <taxon>Malpighiales</taxon>
        <taxon>Rhizophoraceae</taxon>
        <taxon>Rhizophora</taxon>
    </lineage>
</organism>
<name>A0A2P2PRW7_RHIMU</name>
<reference evidence="1" key="1">
    <citation type="submission" date="2018-02" db="EMBL/GenBank/DDBJ databases">
        <title>Rhizophora mucronata_Transcriptome.</title>
        <authorList>
            <person name="Meera S.P."/>
            <person name="Sreeshan A."/>
            <person name="Augustine A."/>
        </authorList>
    </citation>
    <scope>NUCLEOTIDE SEQUENCE</scope>
    <source>
        <tissue evidence="1">Leaf</tissue>
    </source>
</reference>
<evidence type="ECO:0000313" key="1">
    <source>
        <dbReference type="EMBL" id="MBX57480.1"/>
    </source>
</evidence>
<dbReference type="AlphaFoldDB" id="A0A2P2PRW7"/>
<protein>
    <submittedName>
        <fullName evidence="1">Uncharacterized protein</fullName>
    </submittedName>
</protein>
<sequence length="19" mass="2332">MKILSKFKWHKLVISESKE</sequence>
<dbReference type="EMBL" id="GGEC01076996">
    <property type="protein sequence ID" value="MBX57480.1"/>
    <property type="molecule type" value="Transcribed_RNA"/>
</dbReference>
<proteinExistence type="predicted"/>
<accession>A0A2P2PRW7</accession>